<dbReference type="AlphaFoldDB" id="A0A0P9VPN5"/>
<accession>A0A0P9VPN5</accession>
<reference evidence="1 2" key="1">
    <citation type="submission" date="2015-09" db="EMBL/GenBank/DDBJ databases">
        <title>Genome announcement of multiple Pseudomonas syringae strains.</title>
        <authorList>
            <person name="Thakur S."/>
            <person name="Wang P.W."/>
            <person name="Gong Y."/>
            <person name="Weir B.S."/>
            <person name="Guttman D.S."/>
        </authorList>
    </citation>
    <scope>NUCLEOTIDE SEQUENCE [LARGE SCALE GENOMIC DNA]</scope>
    <source>
        <strain evidence="1 2">ICMP3507</strain>
    </source>
</reference>
<sequence>MRITNRQTVVAVQTSQFFDQIYLKADVEAMTWHFDTPLAVGFGSHSKAQTCQQTLDFGVFNDQTEHLLDAAGAQRNRSNRWQMLFADHFCYRASLTTGDFQQQASSPLHGFTGQLPVNTTLVTVRGIGVQAVGTRLASHRDGVEESTFQEDIASAGSHAAVLATHDPGDCQSTLVVGNDQSVGTQADFLTVEQNELLALLRHAHTNAAVDFGQIESMQRLTQLEHHVVGDIDSGIDAAHVGTTQTLDHPQRSRTRQINVADDAAQVTRACSRSQYFDRAHFIVHSADSSDLRTGDVSGVQRTDFTRQTCY</sequence>
<dbReference type="EMBL" id="LJQP01000157">
    <property type="protein sequence ID" value="KPX71946.1"/>
    <property type="molecule type" value="Genomic_DNA"/>
</dbReference>
<dbReference type="Proteomes" id="UP000050265">
    <property type="component" value="Unassembled WGS sequence"/>
</dbReference>
<protein>
    <submittedName>
        <fullName evidence="1">Uncharacterized protein</fullName>
    </submittedName>
</protein>
<name>A0A0P9VPN5_PSEAV</name>
<gene>
    <name evidence="1" type="ORF">ALO35_05773</name>
</gene>
<evidence type="ECO:0000313" key="2">
    <source>
        <dbReference type="Proteomes" id="UP000050265"/>
    </source>
</evidence>
<comment type="caution">
    <text evidence="1">The sequence shown here is derived from an EMBL/GenBank/DDBJ whole genome shotgun (WGS) entry which is preliminary data.</text>
</comment>
<evidence type="ECO:0000313" key="1">
    <source>
        <dbReference type="EMBL" id="KPX71946.1"/>
    </source>
</evidence>
<proteinExistence type="predicted"/>
<organism evidence="1 2">
    <name type="scientific">Pseudomonas amygdali pv. lachrymans</name>
    <name type="common">Pseudomonas syringae pv. lachrymans</name>
    <dbReference type="NCBI Taxonomy" id="53707"/>
    <lineage>
        <taxon>Bacteria</taxon>
        <taxon>Pseudomonadati</taxon>
        <taxon>Pseudomonadota</taxon>
        <taxon>Gammaproteobacteria</taxon>
        <taxon>Pseudomonadales</taxon>
        <taxon>Pseudomonadaceae</taxon>
        <taxon>Pseudomonas</taxon>
        <taxon>Pseudomonas amygdali</taxon>
    </lineage>
</organism>